<feature type="compositionally biased region" description="Pro residues" evidence="1">
    <location>
        <begin position="40"/>
        <end position="50"/>
    </location>
</feature>
<accession>A0A0B7K6J2</accession>
<gene>
    <name evidence="2" type="ORF">BN869_000009046_1</name>
</gene>
<feature type="compositionally biased region" description="Polar residues" evidence="1">
    <location>
        <begin position="1"/>
        <end position="11"/>
    </location>
</feature>
<feature type="region of interest" description="Disordered" evidence="1">
    <location>
        <begin position="1"/>
        <end position="51"/>
    </location>
</feature>
<evidence type="ECO:0000313" key="2">
    <source>
        <dbReference type="EMBL" id="CEO52988.1"/>
    </source>
</evidence>
<reference evidence="2" key="1">
    <citation type="submission" date="2015-01" db="EMBL/GenBank/DDBJ databases">
        <authorList>
            <person name="Durling Mikael"/>
        </authorList>
    </citation>
    <scope>NUCLEOTIDE SEQUENCE</scope>
</reference>
<evidence type="ECO:0000256" key="1">
    <source>
        <dbReference type="SAM" id="MobiDB-lite"/>
    </source>
</evidence>
<sequence length="83" mass="9065">MADKITNTASRSDSDANKHRNPLNRPANGRCGENPQIPGSVPPGAKPIPPETLKEIFASDNEFLKAFARAHEKTINGIGMLWR</sequence>
<dbReference type="AlphaFoldDB" id="A0A0B7K6J2"/>
<name>A0A0B7K6J2_BIOOC</name>
<protein>
    <submittedName>
        <fullName evidence="2">Uncharacterized protein</fullName>
    </submittedName>
</protein>
<dbReference type="EMBL" id="CDPU01000032">
    <property type="protein sequence ID" value="CEO52988.1"/>
    <property type="molecule type" value="Genomic_DNA"/>
</dbReference>
<proteinExistence type="predicted"/>
<organism evidence="2">
    <name type="scientific">Bionectria ochroleuca</name>
    <name type="common">Gliocladium roseum</name>
    <dbReference type="NCBI Taxonomy" id="29856"/>
    <lineage>
        <taxon>Eukaryota</taxon>
        <taxon>Fungi</taxon>
        <taxon>Dikarya</taxon>
        <taxon>Ascomycota</taxon>
        <taxon>Pezizomycotina</taxon>
        <taxon>Sordariomycetes</taxon>
        <taxon>Hypocreomycetidae</taxon>
        <taxon>Hypocreales</taxon>
        <taxon>Bionectriaceae</taxon>
        <taxon>Clonostachys</taxon>
    </lineage>
</organism>